<sequence>MNALQTAKQETEKETLDYVFNRLIDKSTGTVTMASLKYALYSNNIPNPKDEKVFDEMMQYLREASEEPEEGEGEGEDEVDYDHFERIFKSFKFKLNADGNIL</sequence>
<reference evidence="1" key="1">
    <citation type="submission" date="2021-01" db="EMBL/GenBank/DDBJ databases">
        <authorList>
            <person name="Corre E."/>
            <person name="Pelletier E."/>
            <person name="Niang G."/>
            <person name="Scheremetjew M."/>
            <person name="Finn R."/>
            <person name="Kale V."/>
            <person name="Holt S."/>
            <person name="Cochrane G."/>
            <person name="Meng A."/>
            <person name="Brown T."/>
            <person name="Cohen L."/>
        </authorList>
    </citation>
    <scope>NUCLEOTIDE SEQUENCE</scope>
    <source>
        <strain evidence="1">FSP1.4</strain>
    </source>
</reference>
<gene>
    <name evidence="1" type="ORF">EHAR0213_LOCUS6683</name>
</gene>
<evidence type="ECO:0000313" key="1">
    <source>
        <dbReference type="EMBL" id="CAE0347772.1"/>
    </source>
</evidence>
<proteinExistence type="predicted"/>
<dbReference type="EMBL" id="HBII01015669">
    <property type="protein sequence ID" value="CAE0347772.1"/>
    <property type="molecule type" value="Transcribed_RNA"/>
</dbReference>
<dbReference type="AlphaFoldDB" id="A0A7S3JAG7"/>
<accession>A0A7S3JAG7</accession>
<name>A0A7S3JAG7_9SPIT</name>
<protein>
    <submittedName>
        <fullName evidence="1">Uncharacterized protein</fullName>
    </submittedName>
</protein>
<organism evidence="1">
    <name type="scientific">Euplotes harpa</name>
    <dbReference type="NCBI Taxonomy" id="151035"/>
    <lineage>
        <taxon>Eukaryota</taxon>
        <taxon>Sar</taxon>
        <taxon>Alveolata</taxon>
        <taxon>Ciliophora</taxon>
        <taxon>Intramacronucleata</taxon>
        <taxon>Spirotrichea</taxon>
        <taxon>Hypotrichia</taxon>
        <taxon>Euplotida</taxon>
        <taxon>Euplotidae</taxon>
        <taxon>Euplotes</taxon>
    </lineage>
</organism>